<comment type="caution">
    <text evidence="1">The sequence shown here is derived from an EMBL/GenBank/DDBJ whole genome shotgun (WGS) entry which is preliminary data.</text>
</comment>
<keyword evidence="2" id="KW-1185">Reference proteome</keyword>
<protein>
    <submittedName>
        <fullName evidence="1">Uncharacterized protein</fullName>
    </submittedName>
</protein>
<name>A0A0R1GYQ2_9LACO</name>
<dbReference type="AlphaFoldDB" id="A0A0R1GYQ2"/>
<evidence type="ECO:0000313" key="2">
    <source>
        <dbReference type="Proteomes" id="UP000051176"/>
    </source>
</evidence>
<organism evidence="1 2">
    <name type="scientific">Levilactobacillus parabrevis ATCC 53295</name>
    <dbReference type="NCBI Taxonomy" id="1267003"/>
    <lineage>
        <taxon>Bacteria</taxon>
        <taxon>Bacillati</taxon>
        <taxon>Bacillota</taxon>
        <taxon>Bacilli</taxon>
        <taxon>Lactobacillales</taxon>
        <taxon>Lactobacillaceae</taxon>
        <taxon>Levilactobacillus</taxon>
    </lineage>
</organism>
<reference evidence="1 2" key="1">
    <citation type="journal article" date="2015" name="Genome Announc.">
        <title>Expanding the biotechnology potential of lactobacilli through comparative genomics of 213 strains and associated genera.</title>
        <authorList>
            <person name="Sun Z."/>
            <person name="Harris H.M."/>
            <person name="McCann A."/>
            <person name="Guo C."/>
            <person name="Argimon S."/>
            <person name="Zhang W."/>
            <person name="Yang X."/>
            <person name="Jeffery I.B."/>
            <person name="Cooney J.C."/>
            <person name="Kagawa T.F."/>
            <person name="Liu W."/>
            <person name="Song Y."/>
            <person name="Salvetti E."/>
            <person name="Wrobel A."/>
            <person name="Rasinkangas P."/>
            <person name="Parkhill J."/>
            <person name="Rea M.C."/>
            <person name="O'Sullivan O."/>
            <person name="Ritari J."/>
            <person name="Douillard F.P."/>
            <person name="Paul Ross R."/>
            <person name="Yang R."/>
            <person name="Briner A.E."/>
            <person name="Felis G.E."/>
            <person name="de Vos W.M."/>
            <person name="Barrangou R."/>
            <person name="Klaenhammer T.R."/>
            <person name="Caufield P.W."/>
            <person name="Cui Y."/>
            <person name="Zhang H."/>
            <person name="O'Toole P.W."/>
        </authorList>
    </citation>
    <scope>NUCLEOTIDE SEQUENCE [LARGE SCALE GENOMIC DNA]</scope>
    <source>
        <strain evidence="1 2">ATCC 53295</strain>
    </source>
</reference>
<accession>A0A0R1GYQ2</accession>
<dbReference type="Proteomes" id="UP000051176">
    <property type="component" value="Unassembled WGS sequence"/>
</dbReference>
<gene>
    <name evidence="1" type="ORF">FD07_GL001211</name>
</gene>
<dbReference type="PATRIC" id="fig|1267003.4.peg.1284"/>
<sequence>MSDLMYKYIHLVVIAKFGSQSLAYHYASTDGDDVMDHKELLNQQTRVPGYLYGIHMLKTVGTDFKSVQARDPYFDDFEVFESMGEFLDAVYRSAVAHNALGRLWTAKTLGLEQSTK</sequence>
<dbReference type="EMBL" id="AZCZ01000003">
    <property type="protein sequence ID" value="KRK39414.1"/>
    <property type="molecule type" value="Genomic_DNA"/>
</dbReference>
<proteinExistence type="predicted"/>
<evidence type="ECO:0000313" key="1">
    <source>
        <dbReference type="EMBL" id="KRK39414.1"/>
    </source>
</evidence>